<dbReference type="PANTHER" id="PTHR30093:SF2">
    <property type="entry name" value="TYPE II SECRETION SYSTEM PROTEIN H"/>
    <property type="match status" value="1"/>
</dbReference>
<dbReference type="SUPFAM" id="SSF54523">
    <property type="entry name" value="Pili subunits"/>
    <property type="match status" value="1"/>
</dbReference>
<dbReference type="Pfam" id="PF07596">
    <property type="entry name" value="SBP_bac_10"/>
    <property type="match status" value="1"/>
</dbReference>
<feature type="domain" description="DUF1559" evidence="2">
    <location>
        <begin position="69"/>
        <end position="414"/>
    </location>
</feature>
<gene>
    <name evidence="3" type="ORF">LOC71_02545</name>
</gene>
<evidence type="ECO:0000313" key="3">
    <source>
        <dbReference type="EMBL" id="MCC9641136.1"/>
    </source>
</evidence>
<dbReference type="Pfam" id="PF07963">
    <property type="entry name" value="N_methyl"/>
    <property type="match status" value="1"/>
</dbReference>
<evidence type="ECO:0000256" key="1">
    <source>
        <dbReference type="SAM" id="Phobius"/>
    </source>
</evidence>
<dbReference type="InterPro" id="IPR045584">
    <property type="entry name" value="Pilin-like"/>
</dbReference>
<keyword evidence="4" id="KW-1185">Reference proteome</keyword>
<keyword evidence="1" id="KW-0812">Transmembrane</keyword>
<dbReference type="RefSeq" id="WP_230271087.1">
    <property type="nucleotide sequence ID" value="NZ_JAJKFW010000004.1"/>
</dbReference>
<dbReference type="InterPro" id="IPR027558">
    <property type="entry name" value="Pre_pil_HX9DG_C"/>
</dbReference>
<dbReference type="EMBL" id="JAJKFW010000004">
    <property type="protein sequence ID" value="MCC9641136.1"/>
    <property type="molecule type" value="Genomic_DNA"/>
</dbReference>
<keyword evidence="1" id="KW-0472">Membrane</keyword>
<name>A0ABS8NC58_9BACT</name>
<dbReference type="PROSITE" id="PS00409">
    <property type="entry name" value="PROKAR_NTER_METHYL"/>
    <property type="match status" value="1"/>
</dbReference>
<proteinExistence type="predicted"/>
<accession>A0ABS8NC58</accession>
<comment type="caution">
    <text evidence="3">The sequence shown here is derived from an EMBL/GenBank/DDBJ whole genome shotgun (WGS) entry which is preliminary data.</text>
</comment>
<sequence length="456" mass="49017">MMNSWLIESLDDTGRPRPTSRGSSARGFPSQGFSSTGVFPHRAGFTLLELLVVTGIIGVLIGLLLPAVQAAREAARRMSCSNNLQQIVLGVAQYHDAFGHFPPHGTGTFQNSNDPFTTNQFRLSFLVSILPFANQNATWEAITERYQGDAPAGDTLSPDYDPAFDYVEMDFMDMELGGTKGTDGQQHVYPSMGPSPSINTYVPWTNEVALYRCPSDPGTGLPSLGRTNYAACLGDAIQGLDEGLWRHDGTQWSPSGKLQMEATGRGLFVPRQITSMDDVTDGLSNTIALGEICTDLGDNDMRTVPSMNNGWVGGVLDDKRFCDGQRDPTRPMFWLTGGATTLPTNRSQGRGYRWADSMPLMTGFNTVLPPNATLCFGGDSTTVGTLTMSSRHQGGGHVAMGDGAVKFITDSIDDGGVASVILEGKGEQAPGSESPFGLWGDLGTRAQGEMFDTDYF</sequence>
<dbReference type="PANTHER" id="PTHR30093">
    <property type="entry name" value="GENERAL SECRETION PATHWAY PROTEIN G"/>
    <property type="match status" value="1"/>
</dbReference>
<dbReference type="InterPro" id="IPR012902">
    <property type="entry name" value="N_methyl_site"/>
</dbReference>
<dbReference type="InterPro" id="IPR011453">
    <property type="entry name" value="DUF1559"/>
</dbReference>
<dbReference type="NCBIfam" id="TIGR04294">
    <property type="entry name" value="pre_pil_HX9DG"/>
    <property type="match status" value="1"/>
</dbReference>
<protein>
    <submittedName>
        <fullName evidence="3">DUF1559 domain-containing protein</fullName>
    </submittedName>
</protein>
<feature type="transmembrane region" description="Helical" evidence="1">
    <location>
        <begin position="43"/>
        <end position="68"/>
    </location>
</feature>
<dbReference type="NCBIfam" id="TIGR02532">
    <property type="entry name" value="IV_pilin_GFxxxE"/>
    <property type="match status" value="1"/>
</dbReference>
<reference evidence="3" key="1">
    <citation type="submission" date="2021-11" db="EMBL/GenBank/DDBJ databases">
        <title>Genome sequence.</title>
        <authorList>
            <person name="Sun Q."/>
        </authorList>
    </citation>
    <scope>NUCLEOTIDE SEQUENCE</scope>
    <source>
        <strain evidence="3">JC740</strain>
    </source>
</reference>
<dbReference type="Proteomes" id="UP001430306">
    <property type="component" value="Unassembled WGS sequence"/>
</dbReference>
<organism evidence="3 4">
    <name type="scientific">Rhodopirellula halodulae</name>
    <dbReference type="NCBI Taxonomy" id="2894198"/>
    <lineage>
        <taxon>Bacteria</taxon>
        <taxon>Pseudomonadati</taxon>
        <taxon>Planctomycetota</taxon>
        <taxon>Planctomycetia</taxon>
        <taxon>Pirellulales</taxon>
        <taxon>Pirellulaceae</taxon>
        <taxon>Rhodopirellula</taxon>
    </lineage>
</organism>
<evidence type="ECO:0000313" key="4">
    <source>
        <dbReference type="Proteomes" id="UP001430306"/>
    </source>
</evidence>
<dbReference type="Gene3D" id="3.30.700.10">
    <property type="entry name" value="Glycoprotein, Type 4 Pilin"/>
    <property type="match status" value="1"/>
</dbReference>
<evidence type="ECO:0000259" key="2">
    <source>
        <dbReference type="Pfam" id="PF07596"/>
    </source>
</evidence>
<keyword evidence="1" id="KW-1133">Transmembrane helix</keyword>